<name>A0A6G9XT91_NOCBR</name>
<evidence type="ECO:0000313" key="5">
    <source>
        <dbReference type="EMBL" id="QIS04172.1"/>
    </source>
</evidence>
<keyword evidence="3" id="KW-0274">FAD</keyword>
<dbReference type="PANTHER" id="PTHR43004">
    <property type="entry name" value="TRK SYSTEM POTASSIUM UPTAKE PROTEIN"/>
    <property type="match status" value="1"/>
</dbReference>
<gene>
    <name evidence="5" type="ORF">F5X71_19195</name>
</gene>
<accession>A0A6G9XT91</accession>
<dbReference type="EMBL" id="CP046171">
    <property type="protein sequence ID" value="QIS04172.1"/>
    <property type="molecule type" value="Genomic_DNA"/>
</dbReference>
<dbReference type="AlphaFoldDB" id="A0A6G9XT91"/>
<dbReference type="GO" id="GO:0071949">
    <property type="term" value="F:FAD binding"/>
    <property type="evidence" value="ECO:0007669"/>
    <property type="project" value="InterPro"/>
</dbReference>
<reference evidence="5 6" key="1">
    <citation type="journal article" date="2019" name="ACS Chem. Biol.">
        <title>Identification and Mobilization of a Cryptic Antibiotic Biosynthesis Gene Locus from a Human-Pathogenic Nocardia Isolate.</title>
        <authorList>
            <person name="Herisse M."/>
            <person name="Ishida K."/>
            <person name="Porter J.L."/>
            <person name="Howden B."/>
            <person name="Hertweck C."/>
            <person name="Stinear T.P."/>
            <person name="Pidot S.J."/>
        </authorList>
    </citation>
    <scope>NUCLEOTIDE SEQUENCE [LARGE SCALE GENOMIC DNA]</scope>
    <source>
        <strain evidence="5 6">AUSMDU00024985</strain>
    </source>
</reference>
<dbReference type="SUPFAM" id="SSF51905">
    <property type="entry name" value="FAD/NAD(P)-binding domain"/>
    <property type="match status" value="1"/>
</dbReference>
<evidence type="ECO:0000259" key="4">
    <source>
        <dbReference type="Pfam" id="PF01494"/>
    </source>
</evidence>
<dbReference type="Pfam" id="PF01494">
    <property type="entry name" value="FAD_binding_3"/>
    <property type="match status" value="1"/>
</dbReference>
<comment type="cofactor">
    <cofactor evidence="1">
        <name>FAD</name>
        <dbReference type="ChEBI" id="CHEBI:57692"/>
    </cofactor>
</comment>
<sequence length="169" mass="18022">MSAPWCSSSIRPRATCRRPAVSPVGSVEDDTTDYDDDEPLTIAELADSVRRVLGAELPMSDPKRLSRFTFKDRQAETYRAGRILLAGDAAHLLPATGTALNVDMVDAVHLGWKLAAEVQGWAPGGRADALLIRPDGHIAWAAEVGEPTGTAAPALRDALAHWFGAPLDA</sequence>
<protein>
    <recommendedName>
        <fullName evidence="4">FAD-binding domain-containing protein</fullName>
    </recommendedName>
</protein>
<dbReference type="PANTHER" id="PTHR43004:SF19">
    <property type="entry name" value="BINDING MONOOXYGENASE, PUTATIVE (JCVI)-RELATED"/>
    <property type="match status" value="1"/>
</dbReference>
<feature type="domain" description="FAD-binding" evidence="4">
    <location>
        <begin position="27"/>
        <end position="128"/>
    </location>
</feature>
<dbReference type="GO" id="GO:0016709">
    <property type="term" value="F:oxidoreductase activity, acting on paired donors, with incorporation or reduction of molecular oxygen, NAD(P)H as one donor, and incorporation of one atom of oxygen"/>
    <property type="evidence" value="ECO:0007669"/>
    <property type="project" value="UniProtKB-ARBA"/>
</dbReference>
<evidence type="ECO:0000256" key="3">
    <source>
        <dbReference type="ARBA" id="ARBA00022827"/>
    </source>
</evidence>
<keyword evidence="2" id="KW-0285">Flavoprotein</keyword>
<evidence type="ECO:0000313" key="6">
    <source>
        <dbReference type="Proteomes" id="UP000501705"/>
    </source>
</evidence>
<evidence type="ECO:0000256" key="2">
    <source>
        <dbReference type="ARBA" id="ARBA00022630"/>
    </source>
</evidence>
<dbReference type="InterPro" id="IPR050641">
    <property type="entry name" value="RIFMO-like"/>
</dbReference>
<organism evidence="5 6">
    <name type="scientific">Nocardia brasiliensis</name>
    <dbReference type="NCBI Taxonomy" id="37326"/>
    <lineage>
        <taxon>Bacteria</taxon>
        <taxon>Bacillati</taxon>
        <taxon>Actinomycetota</taxon>
        <taxon>Actinomycetes</taxon>
        <taxon>Mycobacteriales</taxon>
        <taxon>Nocardiaceae</taxon>
        <taxon>Nocardia</taxon>
    </lineage>
</organism>
<dbReference type="Proteomes" id="UP000501705">
    <property type="component" value="Chromosome"/>
</dbReference>
<proteinExistence type="predicted"/>
<evidence type="ECO:0000256" key="1">
    <source>
        <dbReference type="ARBA" id="ARBA00001974"/>
    </source>
</evidence>
<dbReference type="InterPro" id="IPR036188">
    <property type="entry name" value="FAD/NAD-bd_sf"/>
</dbReference>
<dbReference type="PRINTS" id="PR00420">
    <property type="entry name" value="RNGMNOXGNASE"/>
</dbReference>
<dbReference type="Gene3D" id="3.50.50.60">
    <property type="entry name" value="FAD/NAD(P)-binding domain"/>
    <property type="match status" value="1"/>
</dbReference>
<dbReference type="InterPro" id="IPR002938">
    <property type="entry name" value="FAD-bd"/>
</dbReference>
<dbReference type="Gene3D" id="3.30.70.2450">
    <property type="match status" value="1"/>
</dbReference>